<evidence type="ECO:0000256" key="1">
    <source>
        <dbReference type="SAM" id="MobiDB-lite"/>
    </source>
</evidence>
<accession>A0ABR0KDJ1</accession>
<sequence>MQEHQPRIAELLRTCIHPPSLLLRVAHVELVDVKRDHHDQTATGSGDDAQCFDGVHRFTLKFVLTDGELMIQALLHRKISGLRDAADVTVGDLLDIRTFAVKKSPRLSGRGHTVYLAIEDCHFLLQPASTNRKLEEDEQESAMTEGRKRRLEPLEHTTTSSPAFLEEGETAGGFLRPSFIKRPRLGDFESTVSPNDDDHVALNPQSGGVTEEQDICGDKSKHSSEKSSGKDGLSSTFSARTISSDNENEDEDDDFFEEAEVDLTAIMRRRKALRKLDSNISLRARSPLSPIQPNGNFVAASPTVSPPTGTTNLHNQLKPLRHEGTFSLCQFPIQPPQQWGAPLAPPAISSQPTGPTEATQRILVPAPPYHTLGSLRQPPPNQPLPSKNYAITTLAFISWIGTSLIHRSGSPFPPKRHLKIVDPSLPSSRPVSRDNQPPQVLGNLTFTAQTAFQDAVTVAVYIDAANFKPVAGTLALFRGLVMQRLANGDIILNVYGRLKEQRFDDGPETNASSPVLADPNDTRSPNPHWFVTDEAKIRALGHGSKFDYYREWWNAKHQGDSSVQTKHRQVI</sequence>
<feature type="region of interest" description="Disordered" evidence="1">
    <location>
        <begin position="130"/>
        <end position="168"/>
    </location>
</feature>
<feature type="compositionally biased region" description="Basic and acidic residues" evidence="1">
    <location>
        <begin position="216"/>
        <end position="229"/>
    </location>
</feature>
<gene>
    <name evidence="2" type="ORF">LTR24_003932</name>
</gene>
<feature type="region of interest" description="Disordered" evidence="1">
    <location>
        <begin position="503"/>
        <end position="525"/>
    </location>
</feature>
<keyword evidence="3" id="KW-1185">Reference proteome</keyword>
<feature type="compositionally biased region" description="Polar residues" evidence="1">
    <location>
        <begin position="233"/>
        <end position="244"/>
    </location>
</feature>
<evidence type="ECO:0000313" key="3">
    <source>
        <dbReference type="Proteomes" id="UP001345013"/>
    </source>
</evidence>
<name>A0ABR0KDJ1_9EURO</name>
<reference evidence="2 3" key="1">
    <citation type="submission" date="2023-08" db="EMBL/GenBank/DDBJ databases">
        <title>Black Yeasts Isolated from many extreme environments.</title>
        <authorList>
            <person name="Coleine C."/>
            <person name="Stajich J.E."/>
            <person name="Selbmann L."/>
        </authorList>
    </citation>
    <scope>NUCLEOTIDE SEQUENCE [LARGE SCALE GENOMIC DNA]</scope>
    <source>
        <strain evidence="2 3">CCFEE 5885</strain>
    </source>
</reference>
<dbReference type="EMBL" id="JAVRRG010000038">
    <property type="protein sequence ID" value="KAK5093928.1"/>
    <property type="molecule type" value="Genomic_DNA"/>
</dbReference>
<proteinExistence type="predicted"/>
<dbReference type="Proteomes" id="UP001345013">
    <property type="component" value="Unassembled WGS sequence"/>
</dbReference>
<evidence type="ECO:0000313" key="2">
    <source>
        <dbReference type="EMBL" id="KAK5093928.1"/>
    </source>
</evidence>
<protein>
    <recommendedName>
        <fullName evidence="4">Telomeric single stranded DNA binding POT1/Cdc13 domain-containing protein</fullName>
    </recommendedName>
</protein>
<comment type="caution">
    <text evidence="2">The sequence shown here is derived from an EMBL/GenBank/DDBJ whole genome shotgun (WGS) entry which is preliminary data.</text>
</comment>
<feature type="region of interest" description="Disordered" evidence="1">
    <location>
        <begin position="186"/>
        <end position="255"/>
    </location>
</feature>
<evidence type="ECO:0008006" key="4">
    <source>
        <dbReference type="Google" id="ProtNLM"/>
    </source>
</evidence>
<organism evidence="2 3">
    <name type="scientific">Lithohypha guttulata</name>
    <dbReference type="NCBI Taxonomy" id="1690604"/>
    <lineage>
        <taxon>Eukaryota</taxon>
        <taxon>Fungi</taxon>
        <taxon>Dikarya</taxon>
        <taxon>Ascomycota</taxon>
        <taxon>Pezizomycotina</taxon>
        <taxon>Eurotiomycetes</taxon>
        <taxon>Chaetothyriomycetidae</taxon>
        <taxon>Chaetothyriales</taxon>
        <taxon>Trichomeriaceae</taxon>
        <taxon>Lithohypha</taxon>
    </lineage>
</organism>
<feature type="compositionally biased region" description="Acidic residues" evidence="1">
    <location>
        <begin position="246"/>
        <end position="255"/>
    </location>
</feature>